<proteinExistence type="predicted"/>
<gene>
    <name evidence="4" type="ORF">g.53967</name>
    <name evidence="3" type="ORF">g.53970</name>
</gene>
<dbReference type="InterPro" id="IPR039467">
    <property type="entry name" value="TFIIIB_B''_Myb"/>
</dbReference>
<dbReference type="EMBL" id="GDKF01001712">
    <property type="protein sequence ID" value="JAT76910.1"/>
    <property type="molecule type" value="Transcribed_RNA"/>
</dbReference>
<evidence type="ECO:0000313" key="4">
    <source>
        <dbReference type="EMBL" id="JAT76910.1"/>
    </source>
</evidence>
<name>A0A1D2A2C8_AUXPR</name>
<feature type="region of interest" description="Disordered" evidence="1">
    <location>
        <begin position="15"/>
        <end position="74"/>
    </location>
</feature>
<dbReference type="PANTHER" id="PTHR22929">
    <property type="entry name" value="RNA POLYMERASE III TRANSCRIPTION INITIATION FACTOR B"/>
    <property type="match status" value="1"/>
</dbReference>
<dbReference type="CDD" id="cd00167">
    <property type="entry name" value="SANT"/>
    <property type="match status" value="1"/>
</dbReference>
<protein>
    <recommendedName>
        <fullName evidence="2">Myb-like domain-containing protein</fullName>
    </recommendedName>
</protein>
<dbReference type="InterPro" id="IPR001005">
    <property type="entry name" value="SANT/Myb"/>
</dbReference>
<dbReference type="InterPro" id="IPR009057">
    <property type="entry name" value="Homeodomain-like_sf"/>
</dbReference>
<dbReference type="GO" id="GO:0001156">
    <property type="term" value="F:TFIIIC-class transcription factor complex binding"/>
    <property type="evidence" value="ECO:0007669"/>
    <property type="project" value="TreeGrafter"/>
</dbReference>
<dbReference type="PANTHER" id="PTHR22929:SF0">
    <property type="entry name" value="TRANSCRIPTION FACTOR TFIIIB COMPONENT B'' HOMOLOG"/>
    <property type="match status" value="1"/>
</dbReference>
<dbReference type="SMART" id="SM00717">
    <property type="entry name" value="SANT"/>
    <property type="match status" value="1"/>
</dbReference>
<feature type="domain" description="Myb-like" evidence="2">
    <location>
        <begin position="123"/>
        <end position="171"/>
    </location>
</feature>
<evidence type="ECO:0000256" key="1">
    <source>
        <dbReference type="SAM" id="MobiDB-lite"/>
    </source>
</evidence>
<organism evidence="3">
    <name type="scientific">Auxenochlorella protothecoides</name>
    <name type="common">Green microalga</name>
    <name type="synonym">Chlorella protothecoides</name>
    <dbReference type="NCBI Taxonomy" id="3075"/>
    <lineage>
        <taxon>Eukaryota</taxon>
        <taxon>Viridiplantae</taxon>
        <taxon>Chlorophyta</taxon>
        <taxon>core chlorophytes</taxon>
        <taxon>Trebouxiophyceae</taxon>
        <taxon>Chlorellales</taxon>
        <taxon>Chlorellaceae</taxon>
        <taxon>Auxenochlorella</taxon>
    </lineage>
</organism>
<dbReference type="SUPFAM" id="SSF46689">
    <property type="entry name" value="Homeodomain-like"/>
    <property type="match status" value="1"/>
</dbReference>
<evidence type="ECO:0000259" key="2">
    <source>
        <dbReference type="SMART" id="SM00717"/>
    </source>
</evidence>
<dbReference type="EMBL" id="GDKF01005270">
    <property type="protein sequence ID" value="JAT73352.1"/>
    <property type="molecule type" value="Transcribed_RNA"/>
</dbReference>
<evidence type="ECO:0000313" key="3">
    <source>
        <dbReference type="EMBL" id="JAT73352.1"/>
    </source>
</evidence>
<feature type="region of interest" description="Disordered" evidence="1">
    <location>
        <begin position="203"/>
        <end position="253"/>
    </location>
</feature>
<dbReference type="Gene3D" id="1.20.58.1880">
    <property type="match status" value="1"/>
</dbReference>
<dbReference type="GO" id="GO:0000126">
    <property type="term" value="C:transcription factor TFIIIB complex"/>
    <property type="evidence" value="ECO:0007669"/>
    <property type="project" value="TreeGrafter"/>
</dbReference>
<feature type="compositionally biased region" description="Low complexity" evidence="1">
    <location>
        <begin position="42"/>
        <end position="62"/>
    </location>
</feature>
<dbReference type="Pfam" id="PF15963">
    <property type="entry name" value="Myb_DNA-bind_7"/>
    <property type="match status" value="1"/>
</dbReference>
<reference evidence="3" key="1">
    <citation type="submission" date="2015-08" db="EMBL/GenBank/DDBJ databases">
        <authorList>
            <person name="Babu N.S."/>
            <person name="Beckwith C.J."/>
            <person name="Beseler K.G."/>
            <person name="Brison A."/>
            <person name="Carone J.V."/>
            <person name="Caskin T.P."/>
            <person name="Diamond M."/>
            <person name="Durham M.E."/>
            <person name="Foxe J.M."/>
            <person name="Go M."/>
            <person name="Henderson B.A."/>
            <person name="Jones I.B."/>
            <person name="McGettigan J.A."/>
            <person name="Micheletti S.J."/>
            <person name="Nasrallah M.E."/>
            <person name="Ortiz D."/>
            <person name="Piller C.R."/>
            <person name="Privatt S.R."/>
            <person name="Schneider S.L."/>
            <person name="Sharp S."/>
            <person name="Smith T.C."/>
            <person name="Stanton J.D."/>
            <person name="Ullery H.E."/>
            <person name="Wilson R.J."/>
            <person name="Serrano M.G."/>
            <person name="Buck G."/>
            <person name="Lee V."/>
            <person name="Wang Y."/>
            <person name="Carvalho R."/>
            <person name="Voegtly L."/>
            <person name="Shi R."/>
            <person name="Duckworth R."/>
            <person name="Johnson A."/>
            <person name="Loviza R."/>
            <person name="Walstead R."/>
            <person name="Shah Z."/>
            <person name="Kiflezghi M."/>
            <person name="Wade K."/>
            <person name="Ball S.L."/>
            <person name="Bradley K.W."/>
            <person name="Asai D.J."/>
            <person name="Bowman C.A."/>
            <person name="Russell D.A."/>
            <person name="Pope W.H."/>
            <person name="Jacobs-Sera D."/>
            <person name="Hendrix R.W."/>
            <person name="Hatfull G.F."/>
        </authorList>
    </citation>
    <scope>NUCLEOTIDE SEQUENCE</scope>
</reference>
<accession>A0A1D2A2C8</accession>
<dbReference type="AlphaFoldDB" id="A0A1D2A2C8"/>
<dbReference type="GO" id="GO:0070898">
    <property type="term" value="P:RNA polymerase III preinitiation complex assembly"/>
    <property type="evidence" value="ECO:0007669"/>
    <property type="project" value="TreeGrafter"/>
</dbReference>
<sequence>MSLRAVVAWGNVRDRRRAAEERARAAAEAARAAPTGPAPDALGPSLPGAGRRGPAAPDPGAEGPEGGAGPRSLVPQVAVGADGRIVIAEASLTVQAQERVENRRVVTDEHFRLNSYTYANRLHNERWGAEDTELFYKALSQFGTDFTLISHLFPGRQRPHLKNKFKRESKVNPRRVDAALKASASATATSYQDMISMLKASGMTVRSTEGEEEGEADRLPADLSQPLSSPEQAALSPGEQHTSILEPVDPQKA</sequence>